<feature type="domain" description="HTH luxR-type" evidence="4">
    <location>
        <begin position="847"/>
        <end position="912"/>
    </location>
</feature>
<dbReference type="SMART" id="SM00421">
    <property type="entry name" value="HTH_LUXR"/>
    <property type="match status" value="1"/>
</dbReference>
<keyword evidence="1" id="KW-0805">Transcription regulation</keyword>
<dbReference type="InterPro" id="IPR027417">
    <property type="entry name" value="P-loop_NTPase"/>
</dbReference>
<dbReference type="InterPro" id="IPR036388">
    <property type="entry name" value="WH-like_DNA-bd_sf"/>
</dbReference>
<sequence>MSTSDSFDWPITARDTELRTLRNAVQRRGGALLVGPLGVGKSVLLATALRRAADEGRTVLSVGGAGWSSGTRIRGFGTLTECLEAVRPAAADGTAADRPLVAVDDVHLLDTAVSVRLHRLVAAGRLSVLAAARQDAPTPTGIDKLWVERLVEHVEVAPFDRTAMDTVLRARLGGHTDTATLERLWAATHGNALMLRELVEHALEDGSLTCVDGTWRWPGLTRRPGKRLSDVIRVGLRDLSHEEHELVQMLAVAEPLEAEIVAAAGLSRAAEALDLRRIVTVERSRSRVRLRLAVPLSRVVIASRMSDLTAARLRREVADSLERTGARRADDILRIVTLRTEAGLVPEREQLLGAARIALRRREFPLAERLCLLALQEEPSDLDTPALHGPVPDSALFGADLRRLVTRVVRDPEQAVPRVRAALLLGQVLVGRDRPAEAETVLKAALESGVAVPLDEYVGAVHTRVTNLAWSLRRVQEAGELLDRTVAEVGADRAGLLHGTRVLIAVMSDRLQEAVALGDTALDATAPDLPLAQSVVPTVAFARSELGDPAGALQLLNRYRDVCDEWDTDAQLLANSVSARCSSLLGHLRSAAEALDAVHRYDPGHGRPVLLQALLDRCRLLRMLGQSEQAVALLRGAIASEAAHEYPVTSAWPLAQLAGALAESGNHSEALRTLVEVRALRGEVLGFPISEDEIAYESALVLAYTGDHSSAAAQAVALAERAGAAGRTVRATNALLLAARVTEGAAVRFPHRALLRAARTAGGLTRVLADYAEALADGDGAALTDVCDRLVEMGALPLAGEAAAQAARAFRASGQHRKGREAQAACRELLPGSGVALPPWVEADTRPERDSASLTPREREVAVLAATGMSNRDIADRLVVSVRTVENHLHRIYHKLGITARNDLQRGLDKLIGRPRETNRMAPLRLYEGGSEHVA</sequence>
<dbReference type="EMBL" id="JBHSDP010000015">
    <property type="protein sequence ID" value="MFC4329080.1"/>
    <property type="molecule type" value="Genomic_DNA"/>
</dbReference>
<dbReference type="PRINTS" id="PR00038">
    <property type="entry name" value="HTHLUXR"/>
</dbReference>
<dbReference type="PANTHER" id="PTHR44688:SF16">
    <property type="entry name" value="DNA-BINDING TRANSCRIPTIONAL ACTIVATOR DEVR_DOSR"/>
    <property type="match status" value="1"/>
</dbReference>
<dbReference type="PANTHER" id="PTHR44688">
    <property type="entry name" value="DNA-BINDING TRANSCRIPTIONAL ACTIVATOR DEVR_DOSR"/>
    <property type="match status" value="1"/>
</dbReference>
<evidence type="ECO:0000256" key="3">
    <source>
        <dbReference type="ARBA" id="ARBA00023163"/>
    </source>
</evidence>
<dbReference type="InterPro" id="IPR011990">
    <property type="entry name" value="TPR-like_helical_dom_sf"/>
</dbReference>
<name>A0ABV8TEI6_9ACTN</name>
<gene>
    <name evidence="5" type="ORF">ACFPC0_14865</name>
</gene>
<dbReference type="RefSeq" id="WP_381739481.1">
    <property type="nucleotide sequence ID" value="NZ_JBHSDP010000015.1"/>
</dbReference>
<evidence type="ECO:0000313" key="5">
    <source>
        <dbReference type="EMBL" id="MFC4329080.1"/>
    </source>
</evidence>
<dbReference type="SUPFAM" id="SSF52540">
    <property type="entry name" value="P-loop containing nucleoside triphosphate hydrolases"/>
    <property type="match status" value="1"/>
</dbReference>
<keyword evidence="2" id="KW-0238">DNA-binding</keyword>
<evidence type="ECO:0000256" key="1">
    <source>
        <dbReference type="ARBA" id="ARBA00023015"/>
    </source>
</evidence>
<comment type="caution">
    <text evidence="5">The sequence shown here is derived from an EMBL/GenBank/DDBJ whole genome shotgun (WGS) entry which is preliminary data.</text>
</comment>
<keyword evidence="6" id="KW-1185">Reference proteome</keyword>
<dbReference type="InterPro" id="IPR016032">
    <property type="entry name" value="Sig_transdc_resp-reg_C-effctor"/>
</dbReference>
<dbReference type="Gene3D" id="1.25.40.10">
    <property type="entry name" value="Tetratricopeptide repeat domain"/>
    <property type="match status" value="2"/>
</dbReference>
<dbReference type="PROSITE" id="PS50043">
    <property type="entry name" value="HTH_LUXR_2"/>
    <property type="match status" value="1"/>
</dbReference>
<proteinExistence type="predicted"/>
<keyword evidence="3" id="KW-0804">Transcription</keyword>
<dbReference type="Gene3D" id="3.40.50.300">
    <property type="entry name" value="P-loop containing nucleotide triphosphate hydrolases"/>
    <property type="match status" value="1"/>
</dbReference>
<protein>
    <submittedName>
        <fullName evidence="5">LuxR C-terminal-related transcriptional regulator</fullName>
    </submittedName>
</protein>
<dbReference type="SUPFAM" id="SSF46894">
    <property type="entry name" value="C-terminal effector domain of the bipartite response regulators"/>
    <property type="match status" value="1"/>
</dbReference>
<accession>A0ABV8TEI6</accession>
<evidence type="ECO:0000313" key="6">
    <source>
        <dbReference type="Proteomes" id="UP001595824"/>
    </source>
</evidence>
<reference evidence="6" key="1">
    <citation type="journal article" date="2019" name="Int. J. Syst. Evol. Microbiol.">
        <title>The Global Catalogue of Microorganisms (GCM) 10K type strain sequencing project: providing services to taxonomists for standard genome sequencing and annotation.</title>
        <authorList>
            <consortium name="The Broad Institute Genomics Platform"/>
            <consortium name="The Broad Institute Genome Sequencing Center for Infectious Disease"/>
            <person name="Wu L."/>
            <person name="Ma J."/>
        </authorList>
    </citation>
    <scope>NUCLEOTIDE SEQUENCE [LARGE SCALE GENOMIC DNA]</scope>
    <source>
        <strain evidence="6">PCU 347</strain>
    </source>
</reference>
<dbReference type="Proteomes" id="UP001595824">
    <property type="component" value="Unassembled WGS sequence"/>
</dbReference>
<dbReference type="InterPro" id="IPR000792">
    <property type="entry name" value="Tscrpt_reg_LuxR_C"/>
</dbReference>
<dbReference type="PROSITE" id="PS00622">
    <property type="entry name" value="HTH_LUXR_1"/>
    <property type="match status" value="1"/>
</dbReference>
<dbReference type="Gene3D" id="1.10.10.10">
    <property type="entry name" value="Winged helix-like DNA-binding domain superfamily/Winged helix DNA-binding domain"/>
    <property type="match status" value="1"/>
</dbReference>
<dbReference type="CDD" id="cd06170">
    <property type="entry name" value="LuxR_C_like"/>
    <property type="match status" value="1"/>
</dbReference>
<evidence type="ECO:0000256" key="2">
    <source>
        <dbReference type="ARBA" id="ARBA00023125"/>
    </source>
</evidence>
<dbReference type="Pfam" id="PF00196">
    <property type="entry name" value="GerE"/>
    <property type="match status" value="1"/>
</dbReference>
<dbReference type="SUPFAM" id="SSF48452">
    <property type="entry name" value="TPR-like"/>
    <property type="match status" value="1"/>
</dbReference>
<evidence type="ECO:0000259" key="4">
    <source>
        <dbReference type="PROSITE" id="PS50043"/>
    </source>
</evidence>
<organism evidence="5 6">
    <name type="scientific">Streptomyces andamanensis</name>
    <dbReference type="NCBI Taxonomy" id="1565035"/>
    <lineage>
        <taxon>Bacteria</taxon>
        <taxon>Bacillati</taxon>
        <taxon>Actinomycetota</taxon>
        <taxon>Actinomycetes</taxon>
        <taxon>Kitasatosporales</taxon>
        <taxon>Streptomycetaceae</taxon>
        <taxon>Streptomyces</taxon>
    </lineage>
</organism>